<dbReference type="Proteomes" id="UP001159363">
    <property type="component" value="Chromosome 3"/>
</dbReference>
<reference evidence="1 2" key="1">
    <citation type="submission" date="2023-02" db="EMBL/GenBank/DDBJ databases">
        <title>LHISI_Scaffold_Assembly.</title>
        <authorList>
            <person name="Stuart O.P."/>
            <person name="Cleave R."/>
            <person name="Magrath M.J.L."/>
            <person name="Mikheyev A.S."/>
        </authorList>
    </citation>
    <scope>NUCLEOTIDE SEQUENCE [LARGE SCALE GENOMIC DNA]</scope>
    <source>
        <strain evidence="1">Daus_M_001</strain>
        <tissue evidence="1">Leg muscle</tissue>
    </source>
</reference>
<keyword evidence="2" id="KW-1185">Reference proteome</keyword>
<gene>
    <name evidence="1" type="ORF">PR048_009753</name>
</gene>
<accession>A0ABQ9I1U3</accession>
<sequence length="228" mass="26332">MELHAAPILTENRGRRRSRNKECWNKDKLKSQSVTKLLMSTCWFLCYCYKSKSLPRKVNCTHHKKTFLCIVITLKAIMRFHEAFYSTNYKSAQDNFLHNVLLAKKYPSRKRPSEMKGPPKKYNNFLLLEVKITGYSPVVDVSKAKVPRVCKTYLTAGKYPKENKKDECQNLNSEFALFPLPLYTGKIGSGSTFLATTLTQTPRLGTLLLSAIIPEQYDTFREKFQIQT</sequence>
<evidence type="ECO:0000313" key="1">
    <source>
        <dbReference type="EMBL" id="KAJ8890245.1"/>
    </source>
</evidence>
<organism evidence="1 2">
    <name type="scientific">Dryococelus australis</name>
    <dbReference type="NCBI Taxonomy" id="614101"/>
    <lineage>
        <taxon>Eukaryota</taxon>
        <taxon>Metazoa</taxon>
        <taxon>Ecdysozoa</taxon>
        <taxon>Arthropoda</taxon>
        <taxon>Hexapoda</taxon>
        <taxon>Insecta</taxon>
        <taxon>Pterygota</taxon>
        <taxon>Neoptera</taxon>
        <taxon>Polyneoptera</taxon>
        <taxon>Phasmatodea</taxon>
        <taxon>Verophasmatodea</taxon>
        <taxon>Anareolatae</taxon>
        <taxon>Phasmatidae</taxon>
        <taxon>Eurycanthinae</taxon>
        <taxon>Dryococelus</taxon>
    </lineage>
</organism>
<name>A0ABQ9I1U3_9NEOP</name>
<dbReference type="EMBL" id="JARBHB010000003">
    <property type="protein sequence ID" value="KAJ8890245.1"/>
    <property type="molecule type" value="Genomic_DNA"/>
</dbReference>
<comment type="caution">
    <text evidence="1">The sequence shown here is derived from an EMBL/GenBank/DDBJ whole genome shotgun (WGS) entry which is preliminary data.</text>
</comment>
<protein>
    <submittedName>
        <fullName evidence="1">Uncharacterized protein</fullName>
    </submittedName>
</protein>
<proteinExistence type="predicted"/>
<evidence type="ECO:0000313" key="2">
    <source>
        <dbReference type="Proteomes" id="UP001159363"/>
    </source>
</evidence>